<dbReference type="Proteomes" id="UP000295151">
    <property type="component" value="Unassembled WGS sequence"/>
</dbReference>
<proteinExistence type="predicted"/>
<keyword evidence="3 5" id="KW-0067">ATP-binding</keyword>
<keyword evidence="6" id="KW-1185">Reference proteome</keyword>
<dbReference type="Gene3D" id="3.40.50.300">
    <property type="entry name" value="P-loop containing nucleotide triphosphate hydrolases"/>
    <property type="match status" value="1"/>
</dbReference>
<evidence type="ECO:0000256" key="2">
    <source>
        <dbReference type="ARBA" id="ARBA00022741"/>
    </source>
</evidence>
<reference evidence="5 6" key="1">
    <citation type="submission" date="2019-03" db="EMBL/GenBank/DDBJ databases">
        <title>Genomic Encyclopedia of Type Strains, Phase III (KMG-III): the genomes of soil and plant-associated and newly described type strains.</title>
        <authorList>
            <person name="Whitman W."/>
        </authorList>
    </citation>
    <scope>NUCLEOTIDE SEQUENCE [LARGE SCALE GENOMIC DNA]</scope>
    <source>
        <strain evidence="5 6">VKM Ac-2575</strain>
    </source>
</reference>
<dbReference type="SUPFAM" id="SSF52540">
    <property type="entry name" value="P-loop containing nucleoside triphosphate hydrolases"/>
    <property type="match status" value="1"/>
</dbReference>
<dbReference type="InterPro" id="IPR003593">
    <property type="entry name" value="AAA+_ATPase"/>
</dbReference>
<evidence type="ECO:0000256" key="3">
    <source>
        <dbReference type="ARBA" id="ARBA00022840"/>
    </source>
</evidence>
<evidence type="ECO:0000313" key="6">
    <source>
        <dbReference type="Proteomes" id="UP000295151"/>
    </source>
</evidence>
<dbReference type="GO" id="GO:0016887">
    <property type="term" value="F:ATP hydrolysis activity"/>
    <property type="evidence" value="ECO:0007669"/>
    <property type="project" value="InterPro"/>
</dbReference>
<protein>
    <submittedName>
        <fullName evidence="5">Putative ABC transport system ATP-binding protein</fullName>
    </submittedName>
</protein>
<dbReference type="EMBL" id="SOCE01000001">
    <property type="protein sequence ID" value="TDU90338.1"/>
    <property type="molecule type" value="Genomic_DNA"/>
</dbReference>
<dbReference type="GO" id="GO:0022857">
    <property type="term" value="F:transmembrane transporter activity"/>
    <property type="evidence" value="ECO:0007669"/>
    <property type="project" value="TreeGrafter"/>
</dbReference>
<feature type="domain" description="ABC transporter" evidence="4">
    <location>
        <begin position="6"/>
        <end position="225"/>
    </location>
</feature>
<dbReference type="PANTHER" id="PTHR24220:SF685">
    <property type="entry name" value="ABC TRANSPORTER RELATED"/>
    <property type="match status" value="1"/>
</dbReference>
<sequence>MTDLALELLRVEYAYRRDVALRGVSLKVEPGEVVAITGPSGCGKSTLLHCAAGILRPQAGTVQLVGQNLADLSEANRTRLRRTQAGVVLQFGQLVPDLTLIDNVALPLLLEGHDRQAARRAAREWLDRAGVGEDATAVPGELSGGQNQRAAVARALVTGPAIVFADEPTGSLDSLAGEQMMELLLASVRNGGAALVLVTHDNMIAAYADREVRLRDGVVQHEVALS</sequence>
<keyword evidence="2" id="KW-0547">Nucleotide-binding</keyword>
<dbReference type="CDD" id="cd03255">
    <property type="entry name" value="ABC_MJ0796_LolCDE_FtsE"/>
    <property type="match status" value="1"/>
</dbReference>
<dbReference type="InterPro" id="IPR017911">
    <property type="entry name" value="MacB-like_ATP-bd"/>
</dbReference>
<dbReference type="InterPro" id="IPR003439">
    <property type="entry name" value="ABC_transporter-like_ATP-bd"/>
</dbReference>
<dbReference type="PANTHER" id="PTHR24220">
    <property type="entry name" value="IMPORT ATP-BINDING PROTEIN"/>
    <property type="match status" value="1"/>
</dbReference>
<dbReference type="InterPro" id="IPR015854">
    <property type="entry name" value="ABC_transpr_LolD-like"/>
</dbReference>
<dbReference type="SMART" id="SM00382">
    <property type="entry name" value="AAA"/>
    <property type="match status" value="1"/>
</dbReference>
<organism evidence="5 6">
    <name type="scientific">Kribbella voronezhensis</name>
    <dbReference type="NCBI Taxonomy" id="2512212"/>
    <lineage>
        <taxon>Bacteria</taxon>
        <taxon>Bacillati</taxon>
        <taxon>Actinomycetota</taxon>
        <taxon>Actinomycetes</taxon>
        <taxon>Propionibacteriales</taxon>
        <taxon>Kribbellaceae</taxon>
        <taxon>Kribbella</taxon>
    </lineage>
</organism>
<accession>A0A4R7TFV2</accession>
<dbReference type="AlphaFoldDB" id="A0A4R7TFV2"/>
<evidence type="ECO:0000259" key="4">
    <source>
        <dbReference type="PROSITE" id="PS50893"/>
    </source>
</evidence>
<gene>
    <name evidence="5" type="ORF">EV138_3924</name>
</gene>
<dbReference type="GO" id="GO:0005886">
    <property type="term" value="C:plasma membrane"/>
    <property type="evidence" value="ECO:0007669"/>
    <property type="project" value="TreeGrafter"/>
</dbReference>
<dbReference type="GO" id="GO:0005524">
    <property type="term" value="F:ATP binding"/>
    <property type="evidence" value="ECO:0007669"/>
    <property type="project" value="UniProtKB-KW"/>
</dbReference>
<dbReference type="OrthoDB" id="3176024at2"/>
<evidence type="ECO:0000256" key="1">
    <source>
        <dbReference type="ARBA" id="ARBA00022448"/>
    </source>
</evidence>
<dbReference type="PROSITE" id="PS50893">
    <property type="entry name" value="ABC_TRANSPORTER_2"/>
    <property type="match status" value="1"/>
</dbReference>
<dbReference type="InterPro" id="IPR027417">
    <property type="entry name" value="P-loop_NTPase"/>
</dbReference>
<evidence type="ECO:0000313" key="5">
    <source>
        <dbReference type="EMBL" id="TDU90338.1"/>
    </source>
</evidence>
<comment type="caution">
    <text evidence="5">The sequence shown here is derived from an EMBL/GenBank/DDBJ whole genome shotgun (WGS) entry which is preliminary data.</text>
</comment>
<dbReference type="Pfam" id="PF00005">
    <property type="entry name" value="ABC_tran"/>
    <property type="match status" value="1"/>
</dbReference>
<keyword evidence="1" id="KW-0813">Transport</keyword>
<name>A0A4R7TFV2_9ACTN</name>
<dbReference type="RefSeq" id="WP_133980262.1">
    <property type="nucleotide sequence ID" value="NZ_SOCE01000001.1"/>
</dbReference>